<keyword evidence="4 8" id="KW-0694">RNA-binding</keyword>
<dbReference type="HAMAP" id="MF_00500">
    <property type="entry name" value="Ribosomal_bS20"/>
    <property type="match status" value="1"/>
</dbReference>
<proteinExistence type="inferred from homology"/>
<keyword evidence="5 8" id="KW-0689">Ribosomal protein</keyword>
<evidence type="ECO:0000256" key="2">
    <source>
        <dbReference type="ARBA" id="ARBA00007634"/>
    </source>
</evidence>
<evidence type="ECO:0000256" key="5">
    <source>
        <dbReference type="ARBA" id="ARBA00022980"/>
    </source>
</evidence>
<evidence type="ECO:0000313" key="9">
    <source>
        <dbReference type="EMBL" id="AEQ53408.1"/>
    </source>
</evidence>
<evidence type="ECO:0000256" key="6">
    <source>
        <dbReference type="ARBA" id="ARBA00023274"/>
    </source>
</evidence>
<evidence type="ECO:0000256" key="1">
    <source>
        <dbReference type="ARBA" id="ARBA00003134"/>
    </source>
</evidence>
<dbReference type="InterPro" id="IPR036510">
    <property type="entry name" value="Ribosomal_bS20_sf"/>
</dbReference>
<name>G4R8K3_PELHB</name>
<protein>
    <recommendedName>
        <fullName evidence="7 8">Small ribosomal subunit protein bS20</fullName>
    </recommendedName>
</protein>
<dbReference type="STRING" id="1082931.KKY_3421"/>
<evidence type="ECO:0000256" key="8">
    <source>
        <dbReference type="HAMAP-Rule" id="MF_00500"/>
    </source>
</evidence>
<comment type="function">
    <text evidence="1 8">Binds directly to 16S ribosomal RNA.</text>
</comment>
<dbReference type="PANTHER" id="PTHR33398">
    <property type="entry name" value="30S RIBOSOMAL PROTEIN S20"/>
    <property type="match status" value="1"/>
</dbReference>
<dbReference type="eggNOG" id="COG0268">
    <property type="taxonomic scope" value="Bacteria"/>
</dbReference>
<dbReference type="KEGG" id="phl:KKY_3421"/>
<gene>
    <name evidence="8" type="primary">rpsT</name>
    <name evidence="9" type="ordered locus">KKY_3421</name>
</gene>
<evidence type="ECO:0000256" key="4">
    <source>
        <dbReference type="ARBA" id="ARBA00022884"/>
    </source>
</evidence>
<keyword evidence="6 8" id="KW-0687">Ribonucleoprotein</keyword>
<dbReference type="SUPFAM" id="SSF46992">
    <property type="entry name" value="Ribosomal protein S20"/>
    <property type="match status" value="1"/>
</dbReference>
<evidence type="ECO:0000256" key="3">
    <source>
        <dbReference type="ARBA" id="ARBA00022730"/>
    </source>
</evidence>
<dbReference type="GO" id="GO:0006412">
    <property type="term" value="P:translation"/>
    <property type="evidence" value="ECO:0007669"/>
    <property type="project" value="UniProtKB-UniRule"/>
</dbReference>
<dbReference type="PATRIC" id="fig|1082931.4.peg.3373"/>
<evidence type="ECO:0000256" key="7">
    <source>
        <dbReference type="ARBA" id="ARBA00035136"/>
    </source>
</evidence>
<dbReference type="Proteomes" id="UP000008850">
    <property type="component" value="Chromosome"/>
</dbReference>
<dbReference type="PANTHER" id="PTHR33398:SF1">
    <property type="entry name" value="SMALL RIBOSOMAL SUBUNIT PROTEIN BS20C"/>
    <property type="match status" value="1"/>
</dbReference>
<dbReference type="EMBL" id="CP003075">
    <property type="protein sequence ID" value="AEQ53408.1"/>
    <property type="molecule type" value="Genomic_DNA"/>
</dbReference>
<reference evidence="9 10" key="1">
    <citation type="journal article" date="2012" name="J. Bacteriol.">
        <title>Complete genome sequence of Pelagibacterium halotolerans B2T.</title>
        <authorList>
            <person name="Huo Y.Y."/>
            <person name="Cheng H."/>
            <person name="Han X.F."/>
            <person name="Jiang X.W."/>
            <person name="Sun C."/>
            <person name="Zhang X.Q."/>
            <person name="Zhu X.F."/>
            <person name="Liu Y.F."/>
            <person name="Li P.F."/>
            <person name="Ni P.X."/>
            <person name="Wu M."/>
        </authorList>
    </citation>
    <scope>NUCLEOTIDE SEQUENCE [LARGE SCALE GENOMIC DNA]</scope>
    <source>
        <strain evidence="10">DSM 22347 / JCM 15775 / CGMCC 1.7692 / B2</strain>
    </source>
</reference>
<dbReference type="Gene3D" id="1.20.58.110">
    <property type="entry name" value="Ribosomal protein S20"/>
    <property type="match status" value="1"/>
</dbReference>
<sequence length="128" mass="13613">MGAVSIEQPSLGAPQGAPVPVVLASGVKARKAYRHEDILKMANTTSAKKATRKIEARTAKNTARRSRVRTYLRKVEEAIASGDQAAAAAALRAAEPELQRAAGKGVFHKNMANRKVSRLAKRVKALGA</sequence>
<dbReference type="Pfam" id="PF01649">
    <property type="entry name" value="Ribosomal_S20p"/>
    <property type="match status" value="1"/>
</dbReference>
<dbReference type="GO" id="GO:0070181">
    <property type="term" value="F:small ribosomal subunit rRNA binding"/>
    <property type="evidence" value="ECO:0007669"/>
    <property type="project" value="TreeGrafter"/>
</dbReference>
<comment type="similarity">
    <text evidence="2 8">Belongs to the bacterial ribosomal protein bS20 family.</text>
</comment>
<dbReference type="HOGENOM" id="CLU_160655_3_0_5"/>
<dbReference type="GO" id="GO:0003735">
    <property type="term" value="F:structural constituent of ribosome"/>
    <property type="evidence" value="ECO:0007669"/>
    <property type="project" value="InterPro"/>
</dbReference>
<dbReference type="GO" id="GO:0015935">
    <property type="term" value="C:small ribosomal subunit"/>
    <property type="evidence" value="ECO:0007669"/>
    <property type="project" value="TreeGrafter"/>
</dbReference>
<dbReference type="NCBIfam" id="TIGR00029">
    <property type="entry name" value="S20"/>
    <property type="match status" value="1"/>
</dbReference>
<dbReference type="AlphaFoldDB" id="G4R8K3"/>
<organism evidence="9 10">
    <name type="scientific">Pelagibacterium halotolerans (strain DSM 22347 / JCM 15775 / CGMCC 1.7692 / B2)</name>
    <dbReference type="NCBI Taxonomy" id="1082931"/>
    <lineage>
        <taxon>Bacteria</taxon>
        <taxon>Pseudomonadati</taxon>
        <taxon>Pseudomonadota</taxon>
        <taxon>Alphaproteobacteria</taxon>
        <taxon>Hyphomicrobiales</taxon>
        <taxon>Devosiaceae</taxon>
        <taxon>Pelagibacterium</taxon>
    </lineage>
</organism>
<evidence type="ECO:0000313" key="10">
    <source>
        <dbReference type="Proteomes" id="UP000008850"/>
    </source>
</evidence>
<dbReference type="GO" id="GO:0005829">
    <property type="term" value="C:cytosol"/>
    <property type="evidence" value="ECO:0007669"/>
    <property type="project" value="TreeGrafter"/>
</dbReference>
<keyword evidence="10" id="KW-1185">Reference proteome</keyword>
<keyword evidence="3 8" id="KW-0699">rRNA-binding</keyword>
<accession>G4R8K3</accession>
<dbReference type="InterPro" id="IPR002583">
    <property type="entry name" value="Ribosomal_bS20"/>
</dbReference>